<dbReference type="AlphaFoldDB" id="A0A4Y4CTB8"/>
<keyword evidence="3" id="KW-1185">Reference proteome</keyword>
<organism evidence="2 3">
    <name type="scientific">Zoogloea ramigera</name>
    <dbReference type="NCBI Taxonomy" id="350"/>
    <lineage>
        <taxon>Bacteria</taxon>
        <taxon>Pseudomonadati</taxon>
        <taxon>Pseudomonadota</taxon>
        <taxon>Betaproteobacteria</taxon>
        <taxon>Rhodocyclales</taxon>
        <taxon>Zoogloeaceae</taxon>
        <taxon>Zoogloea</taxon>
    </lineage>
</organism>
<name>A0A4Y4CTB8_ZOORA</name>
<evidence type="ECO:0000313" key="2">
    <source>
        <dbReference type="EMBL" id="GEC94493.1"/>
    </source>
</evidence>
<comment type="caution">
    <text evidence="2">The sequence shown here is derived from an EMBL/GenBank/DDBJ whole genome shotgun (WGS) entry which is preliminary data.</text>
</comment>
<gene>
    <name evidence="2" type="ORF">ZRA01_05660</name>
</gene>
<feature type="chain" id="PRO_5021269628" description="Lipoprotein" evidence="1">
    <location>
        <begin position="25"/>
        <end position="192"/>
    </location>
</feature>
<feature type="signal peptide" evidence="1">
    <location>
        <begin position="1"/>
        <end position="24"/>
    </location>
</feature>
<evidence type="ECO:0000256" key="1">
    <source>
        <dbReference type="SAM" id="SignalP"/>
    </source>
</evidence>
<keyword evidence="1" id="KW-0732">Signal</keyword>
<proteinExistence type="predicted"/>
<protein>
    <recommendedName>
        <fullName evidence="4">Lipoprotein</fullName>
    </recommendedName>
</protein>
<dbReference type="RefSeq" id="WP_141349249.1">
    <property type="nucleotide sequence ID" value="NZ_BJNV01000007.1"/>
</dbReference>
<evidence type="ECO:0008006" key="4">
    <source>
        <dbReference type="Google" id="ProtNLM"/>
    </source>
</evidence>
<evidence type="ECO:0000313" key="3">
    <source>
        <dbReference type="Proteomes" id="UP000318422"/>
    </source>
</evidence>
<accession>A0A4Y4CTB8</accession>
<dbReference type="PROSITE" id="PS51257">
    <property type="entry name" value="PROKAR_LIPOPROTEIN"/>
    <property type="match status" value="1"/>
</dbReference>
<reference evidence="2 3" key="1">
    <citation type="submission" date="2019-06" db="EMBL/GenBank/DDBJ databases">
        <title>Whole genome shotgun sequence of Zoogloea ramigera NBRC 15342.</title>
        <authorList>
            <person name="Hosoyama A."/>
            <person name="Uohara A."/>
            <person name="Ohji S."/>
            <person name="Ichikawa N."/>
        </authorList>
    </citation>
    <scope>NUCLEOTIDE SEQUENCE [LARGE SCALE GENOMIC DNA]</scope>
    <source>
        <strain evidence="2 3">NBRC 15342</strain>
    </source>
</reference>
<dbReference type="Proteomes" id="UP000318422">
    <property type="component" value="Unassembled WGS sequence"/>
</dbReference>
<sequence>MNFRVATQVAIPLCLALVSGVAGAACTPVAGTVRLAPDALCKVAGESPVKVGFTGQCYSVQLRLAGFPAATGHAGLTSEPVVSMIPDGGAAATPAFVPQAGTQAVPRQVIQTARTVVTLGQRGRATTLYTDDVIVMQMVPTAAGLVPGAVTEQIVIRDTDKKGAYANVTGHLTVLGNSIDQNAPVVGQICSR</sequence>
<dbReference type="OrthoDB" id="9180735at2"/>
<dbReference type="EMBL" id="BJNV01000007">
    <property type="protein sequence ID" value="GEC94493.1"/>
    <property type="molecule type" value="Genomic_DNA"/>
</dbReference>